<dbReference type="PANTHER" id="PTHR42957">
    <property type="entry name" value="HELICASE MJ1565-RELATED"/>
    <property type="match status" value="1"/>
</dbReference>
<comment type="catalytic activity">
    <reaction evidence="3">
        <text>ATP + H2O = ADP + phosphate + H(+)</text>
        <dbReference type="Rhea" id="RHEA:13065"/>
        <dbReference type="ChEBI" id="CHEBI:15377"/>
        <dbReference type="ChEBI" id="CHEBI:15378"/>
        <dbReference type="ChEBI" id="CHEBI:30616"/>
        <dbReference type="ChEBI" id="CHEBI:43474"/>
        <dbReference type="ChEBI" id="CHEBI:456216"/>
        <dbReference type="EC" id="5.6.2.3"/>
    </reaction>
</comment>
<dbReference type="PANTHER" id="PTHR42957:SF1">
    <property type="entry name" value="HELICASE MJ1565-RELATED"/>
    <property type="match status" value="1"/>
</dbReference>
<dbReference type="KEGG" id="ncv:NCAV_1723"/>
<evidence type="ECO:0000256" key="4">
    <source>
        <dbReference type="ARBA" id="ARBA00048988"/>
    </source>
</evidence>
<comment type="catalytic activity">
    <reaction evidence="2">
        <text>Couples ATP hydrolysis with the unwinding of duplex DNA by translocating in the 3'-5' direction.</text>
        <dbReference type="EC" id="5.6.2.4"/>
    </reaction>
</comment>
<organism evidence="6 7">
    <name type="scientific">Candidatus Nitrosocaldus cavascurensis</name>
    <dbReference type="NCBI Taxonomy" id="2058097"/>
    <lineage>
        <taxon>Archaea</taxon>
        <taxon>Nitrososphaerota</taxon>
        <taxon>Nitrososphaeria</taxon>
        <taxon>Candidatus Nitrosocaldales</taxon>
        <taxon>Candidatus Nitrosocaldaceae</taxon>
        <taxon>Candidatus Nitrosocaldus</taxon>
    </lineage>
</organism>
<dbReference type="InterPro" id="IPR027417">
    <property type="entry name" value="P-loop_NTPase"/>
</dbReference>
<evidence type="ECO:0000256" key="1">
    <source>
        <dbReference type="ARBA" id="ARBA00007816"/>
    </source>
</evidence>
<dbReference type="AlphaFoldDB" id="A0A2K5ATA9"/>
<protein>
    <submittedName>
        <fullName evidence="6">Putative HerA domain-containing protein</fullName>
    </submittedName>
</protein>
<dbReference type="Pfam" id="PF01935">
    <property type="entry name" value="DUF87"/>
    <property type="match status" value="1"/>
</dbReference>
<dbReference type="GeneID" id="41595706"/>
<dbReference type="GO" id="GO:0043139">
    <property type="term" value="F:5'-3' DNA helicase activity"/>
    <property type="evidence" value="ECO:0007669"/>
    <property type="project" value="UniProtKB-EC"/>
</dbReference>
<dbReference type="SUPFAM" id="SSF52540">
    <property type="entry name" value="P-loop containing nucleoside triphosphate hydrolases"/>
    <property type="match status" value="1"/>
</dbReference>
<feature type="domain" description="Helicase HerA central" evidence="5">
    <location>
        <begin position="148"/>
        <end position="353"/>
    </location>
</feature>
<dbReference type="RefSeq" id="WP_103286543.1">
    <property type="nucleotide sequence ID" value="NZ_LT981265.1"/>
</dbReference>
<dbReference type="GO" id="GO:0043138">
    <property type="term" value="F:3'-5' DNA helicase activity"/>
    <property type="evidence" value="ECO:0007669"/>
    <property type="project" value="UniProtKB-EC"/>
</dbReference>
<dbReference type="Gene3D" id="3.40.50.300">
    <property type="entry name" value="P-loop containing nucleotide triphosphate hydrolases"/>
    <property type="match status" value="2"/>
</dbReference>
<evidence type="ECO:0000256" key="2">
    <source>
        <dbReference type="ARBA" id="ARBA00034617"/>
    </source>
</evidence>
<dbReference type="InterPro" id="IPR002789">
    <property type="entry name" value="HerA_central"/>
</dbReference>
<dbReference type="InterPro" id="IPR008571">
    <property type="entry name" value="HerA-like"/>
</dbReference>
<dbReference type="EMBL" id="LT981265">
    <property type="protein sequence ID" value="SPC34886.1"/>
    <property type="molecule type" value="Genomic_DNA"/>
</dbReference>
<keyword evidence="7" id="KW-1185">Reference proteome</keyword>
<gene>
    <name evidence="6" type="ORF">NCAV_1723</name>
</gene>
<evidence type="ECO:0000313" key="7">
    <source>
        <dbReference type="Proteomes" id="UP000236248"/>
    </source>
</evidence>
<evidence type="ECO:0000313" key="6">
    <source>
        <dbReference type="EMBL" id="SPC34886.1"/>
    </source>
</evidence>
<name>A0A2K5ATA9_9ARCH</name>
<evidence type="ECO:0000256" key="3">
    <source>
        <dbReference type="ARBA" id="ARBA00048954"/>
    </source>
</evidence>
<comment type="catalytic activity">
    <reaction evidence="4">
        <text>ATP + H2O = ADP + phosphate + H(+)</text>
        <dbReference type="Rhea" id="RHEA:13065"/>
        <dbReference type="ChEBI" id="CHEBI:15377"/>
        <dbReference type="ChEBI" id="CHEBI:15378"/>
        <dbReference type="ChEBI" id="CHEBI:30616"/>
        <dbReference type="ChEBI" id="CHEBI:43474"/>
        <dbReference type="ChEBI" id="CHEBI:456216"/>
        <dbReference type="EC" id="5.6.2.4"/>
    </reaction>
</comment>
<sequence>MRIISKEGDEIILLALHGEEVSKGDYLIIEDVECRRRLLVQVYDEEYHNTQSLLEDIIRDEVVNAASKCNQYDPLQIGNIARIVRDARLLRCKIRASVEDDRLGHAVSWLPSRVSSRLRRVDMRELNSFIHGKSVANAATESQKVHPIKIGYSMDGEPVTIYAEDLDGRLNLITGKKGSGKSHLAKSIVKSLVEYGAYIFILDLNNEYLGIAWRHDGGKSSIGDKVLFLEPGRGLRFTLEYIGKGAVANMLKYALDMPAASLREFFRVWDALASRNRLGISNLMESVANWRVNELVKDALTSRLHTMLTSGLFADGNGIRVEDMIRERHDGAVIVIGMGRVPPVVRRMTVELLLSKLVELLEQGKIPPIFLFAEEAHLYLRDTYWEDIVTRMRHFGIFTTFITNQPDAISDSIYRQLDNIFLFNFTNENDLEKIARASMVDAESVKSIVRTLPAKHCMVIGSVVNNLPLVIRTAQQEVLMLGETKRFFNNKVSV</sequence>
<reference evidence="7" key="1">
    <citation type="submission" date="2018-01" db="EMBL/GenBank/DDBJ databases">
        <authorList>
            <person name="Kerou L M."/>
        </authorList>
    </citation>
    <scope>NUCLEOTIDE SEQUENCE [LARGE SCALE GENOMIC DNA]</scope>
    <source>
        <strain evidence="7">SCU2</strain>
    </source>
</reference>
<comment type="similarity">
    <text evidence="1">Belongs to the HerA family.</text>
</comment>
<proteinExistence type="inferred from homology"/>
<accession>A0A2K5ATA9</accession>
<dbReference type="Proteomes" id="UP000236248">
    <property type="component" value="Chromosome NCAV"/>
</dbReference>
<evidence type="ECO:0000259" key="5">
    <source>
        <dbReference type="Pfam" id="PF01935"/>
    </source>
</evidence>